<keyword evidence="5" id="KW-1185">Reference proteome</keyword>
<dbReference type="EMBL" id="CP035494">
    <property type="protein sequence ID" value="QAY61843.1"/>
    <property type="molecule type" value="Genomic_DNA"/>
</dbReference>
<sequence>MLLRTAGAQALALAFPVECAGCGALDVALCDTCRGMLQPHVTARPLAHGLTVHSGLPFEQVPARVLRALKENGRTHLARSLGPVLAAAVAGAVAARESGESAPGARGAGARTPLVAPVPSSPAAMRRRGYRPGELLARRAGLRPVRVLKVVRATDDQRGLSRSERASNVTGSMRATRSLDGVGVLLVDDVVTTGATLIEAARAVRAAGGVVQGAATVAATPRRLPLISR</sequence>
<feature type="domain" description="Phosphoribosyltransferase" evidence="3">
    <location>
        <begin position="127"/>
        <end position="223"/>
    </location>
</feature>
<dbReference type="InterPro" id="IPR000836">
    <property type="entry name" value="PRTase_dom"/>
</dbReference>
<gene>
    <name evidence="4" type="ORF">ET475_12125</name>
</gene>
<dbReference type="PANTHER" id="PTHR47505">
    <property type="entry name" value="DNA UTILIZATION PROTEIN YHGH"/>
    <property type="match status" value="1"/>
</dbReference>
<accession>A0A4P6EJJ8</accession>
<comment type="similarity">
    <text evidence="1">Belongs to the ComF/GntX family.</text>
</comment>
<organism evidence="4 5">
    <name type="scientific">Microbacterium protaetiae</name>
    <dbReference type="NCBI Taxonomy" id="2509458"/>
    <lineage>
        <taxon>Bacteria</taxon>
        <taxon>Bacillati</taxon>
        <taxon>Actinomycetota</taxon>
        <taxon>Actinomycetes</taxon>
        <taxon>Micrococcales</taxon>
        <taxon>Microbacteriaceae</taxon>
        <taxon>Microbacterium</taxon>
    </lineage>
</organism>
<dbReference type="SUPFAM" id="SSF53271">
    <property type="entry name" value="PRTase-like"/>
    <property type="match status" value="1"/>
</dbReference>
<evidence type="ECO:0000256" key="1">
    <source>
        <dbReference type="ARBA" id="ARBA00008007"/>
    </source>
</evidence>
<dbReference type="InterPro" id="IPR029057">
    <property type="entry name" value="PRTase-like"/>
</dbReference>
<feature type="region of interest" description="Disordered" evidence="2">
    <location>
        <begin position="99"/>
        <end position="126"/>
    </location>
</feature>
<dbReference type="OrthoDB" id="5242900at2"/>
<evidence type="ECO:0000259" key="3">
    <source>
        <dbReference type="Pfam" id="PF00156"/>
    </source>
</evidence>
<dbReference type="InterPro" id="IPR051910">
    <property type="entry name" value="ComF/GntX_DNA_util-trans"/>
</dbReference>
<reference evidence="4 5" key="1">
    <citation type="submission" date="2019-01" db="EMBL/GenBank/DDBJ databases">
        <title>Genome sequencing of strain DFW100M-13.</title>
        <authorList>
            <person name="Heo J."/>
            <person name="Kim S.-J."/>
            <person name="Kim J.-S."/>
            <person name="Hong S.-B."/>
            <person name="Kwon S.-W."/>
        </authorList>
    </citation>
    <scope>NUCLEOTIDE SEQUENCE [LARGE SCALE GENOMIC DNA]</scope>
    <source>
        <strain evidence="4 5">DFW100M-13</strain>
    </source>
</reference>
<dbReference type="Pfam" id="PF00156">
    <property type="entry name" value="Pribosyltran"/>
    <property type="match status" value="1"/>
</dbReference>
<dbReference type="PANTHER" id="PTHR47505:SF1">
    <property type="entry name" value="DNA UTILIZATION PROTEIN YHGH"/>
    <property type="match status" value="1"/>
</dbReference>
<dbReference type="Proteomes" id="UP000293995">
    <property type="component" value="Chromosome"/>
</dbReference>
<name>A0A4P6EJJ8_9MICO</name>
<dbReference type="KEGG" id="mprt:ET475_12125"/>
<evidence type="ECO:0000313" key="5">
    <source>
        <dbReference type="Proteomes" id="UP000293995"/>
    </source>
</evidence>
<dbReference type="AlphaFoldDB" id="A0A4P6EJJ8"/>
<dbReference type="Gene3D" id="3.40.50.2020">
    <property type="match status" value="1"/>
</dbReference>
<proteinExistence type="inferred from homology"/>
<feature type="compositionally biased region" description="Low complexity" evidence="2">
    <location>
        <begin position="99"/>
        <end position="124"/>
    </location>
</feature>
<protein>
    <submittedName>
        <fullName evidence="4">ComF family protein</fullName>
    </submittedName>
</protein>
<evidence type="ECO:0000256" key="2">
    <source>
        <dbReference type="SAM" id="MobiDB-lite"/>
    </source>
</evidence>
<evidence type="ECO:0000313" key="4">
    <source>
        <dbReference type="EMBL" id="QAY61843.1"/>
    </source>
</evidence>